<dbReference type="Proteomes" id="UP001187734">
    <property type="component" value="Unassembled WGS sequence"/>
</dbReference>
<dbReference type="Pfam" id="PF16656">
    <property type="entry name" value="Pur_ac_phosph_N"/>
    <property type="match status" value="1"/>
</dbReference>
<dbReference type="PANTHER" id="PTHR22953">
    <property type="entry name" value="ACID PHOSPHATASE RELATED"/>
    <property type="match status" value="1"/>
</dbReference>
<evidence type="ECO:0000256" key="2">
    <source>
        <dbReference type="ARBA" id="ARBA00022801"/>
    </source>
</evidence>
<dbReference type="InterPro" id="IPR029052">
    <property type="entry name" value="Metallo-depent_PP-like"/>
</dbReference>
<dbReference type="InterPro" id="IPR025733">
    <property type="entry name" value="PAPs_C"/>
</dbReference>
<evidence type="ECO:0000259" key="5">
    <source>
        <dbReference type="Pfam" id="PF00149"/>
    </source>
</evidence>
<feature type="domain" description="Purple acid phosphatase N-terminal" evidence="7">
    <location>
        <begin position="34"/>
        <end position="112"/>
    </location>
</feature>
<keyword evidence="9" id="KW-1185">Reference proteome</keyword>
<gene>
    <name evidence="8" type="ORF">FTOL_08428</name>
</gene>
<evidence type="ECO:0000256" key="4">
    <source>
        <dbReference type="RuleBase" id="RU361203"/>
    </source>
</evidence>
<feature type="chain" id="PRO_5041776482" description="Purple acid phosphatase" evidence="4">
    <location>
        <begin position="21"/>
        <end position="499"/>
    </location>
</feature>
<dbReference type="InterPro" id="IPR004843">
    <property type="entry name" value="Calcineurin-like_PHP"/>
</dbReference>
<dbReference type="InterPro" id="IPR039331">
    <property type="entry name" value="PAPs-like"/>
</dbReference>
<keyword evidence="3" id="KW-0325">Glycoprotein</keyword>
<evidence type="ECO:0000256" key="3">
    <source>
        <dbReference type="ARBA" id="ARBA00023180"/>
    </source>
</evidence>
<feature type="domain" description="Purple acid phosphatase C-terminal" evidence="6">
    <location>
        <begin position="423"/>
        <end position="483"/>
    </location>
</feature>
<dbReference type="InterPro" id="IPR008963">
    <property type="entry name" value="Purple_acid_Pase-like_N"/>
</dbReference>
<comment type="similarity">
    <text evidence="4">Belongs to the metallophosphoesterase superfamily. Purple acid phosphatase family.</text>
</comment>
<dbReference type="Pfam" id="PF00149">
    <property type="entry name" value="Metallophos"/>
    <property type="match status" value="1"/>
</dbReference>
<dbReference type="GO" id="GO:0046872">
    <property type="term" value="F:metal ion binding"/>
    <property type="evidence" value="ECO:0007669"/>
    <property type="project" value="InterPro"/>
</dbReference>
<dbReference type="InterPro" id="IPR041792">
    <property type="entry name" value="MPP_PAP"/>
</dbReference>
<accession>A0AAE8MCJ7</accession>
<dbReference type="SUPFAM" id="SSF56300">
    <property type="entry name" value="Metallo-dependent phosphatases"/>
    <property type="match status" value="1"/>
</dbReference>
<proteinExistence type="inferred from homology"/>
<dbReference type="CDD" id="cd00839">
    <property type="entry name" value="MPP_PAPs"/>
    <property type="match status" value="1"/>
</dbReference>
<evidence type="ECO:0000259" key="7">
    <source>
        <dbReference type="Pfam" id="PF16656"/>
    </source>
</evidence>
<keyword evidence="2 4" id="KW-0378">Hydrolase</keyword>
<organism evidence="8 9">
    <name type="scientific">Fusarium torulosum</name>
    <dbReference type="NCBI Taxonomy" id="33205"/>
    <lineage>
        <taxon>Eukaryota</taxon>
        <taxon>Fungi</taxon>
        <taxon>Dikarya</taxon>
        <taxon>Ascomycota</taxon>
        <taxon>Pezizomycotina</taxon>
        <taxon>Sordariomycetes</taxon>
        <taxon>Hypocreomycetidae</taxon>
        <taxon>Hypocreales</taxon>
        <taxon>Nectriaceae</taxon>
        <taxon>Fusarium</taxon>
    </lineage>
</organism>
<evidence type="ECO:0000313" key="8">
    <source>
        <dbReference type="EMBL" id="SPJ80036.1"/>
    </source>
</evidence>
<feature type="signal peptide" evidence="4">
    <location>
        <begin position="1"/>
        <end position="20"/>
    </location>
</feature>
<evidence type="ECO:0000313" key="9">
    <source>
        <dbReference type="Proteomes" id="UP001187734"/>
    </source>
</evidence>
<dbReference type="EC" id="3.1.3.2" evidence="4"/>
<dbReference type="EMBL" id="ONZP01000294">
    <property type="protein sequence ID" value="SPJ80036.1"/>
    <property type="molecule type" value="Genomic_DNA"/>
</dbReference>
<dbReference type="SUPFAM" id="SSF49363">
    <property type="entry name" value="Purple acid phosphatase, N-terminal domain"/>
    <property type="match status" value="1"/>
</dbReference>
<dbReference type="AlphaFoldDB" id="A0AAE8MCJ7"/>
<dbReference type="InterPro" id="IPR015914">
    <property type="entry name" value="PAPs_N"/>
</dbReference>
<comment type="caution">
    <text evidence="8">The sequence shown here is derived from an EMBL/GenBank/DDBJ whole genome shotgun (WGS) entry which is preliminary data.</text>
</comment>
<name>A0AAE8MCJ7_9HYPO</name>
<dbReference type="Gene3D" id="3.60.21.10">
    <property type="match status" value="1"/>
</dbReference>
<comment type="catalytic activity">
    <reaction evidence="4">
        <text>a phosphate monoester + H2O = an alcohol + phosphate</text>
        <dbReference type="Rhea" id="RHEA:15017"/>
        <dbReference type="ChEBI" id="CHEBI:15377"/>
        <dbReference type="ChEBI" id="CHEBI:30879"/>
        <dbReference type="ChEBI" id="CHEBI:43474"/>
        <dbReference type="ChEBI" id="CHEBI:67140"/>
        <dbReference type="EC" id="3.1.3.2"/>
    </reaction>
</comment>
<dbReference type="Gene3D" id="2.60.40.380">
    <property type="entry name" value="Purple acid phosphatase-like, N-terminal"/>
    <property type="match status" value="1"/>
</dbReference>
<dbReference type="GO" id="GO:0003993">
    <property type="term" value="F:acid phosphatase activity"/>
    <property type="evidence" value="ECO:0007669"/>
    <property type="project" value="UniProtKB-EC"/>
</dbReference>
<feature type="domain" description="Calcineurin-like phosphoesterase" evidence="5">
    <location>
        <begin position="178"/>
        <end position="401"/>
    </location>
</feature>
<sequence length="499" mass="54780">MVYSQSIVTSLFLLVAGTTAKVSFPPIPSDLSTPVQQRIALEGPSSVTIGWNTYAKQQKPCVNYGTSKDALNQQACSDISLTYPTSRTWANTVTLGNLSPATTYYYKIDSKSATIDQFLSPRLAGDKTPFAINAIIDLGVYGQDGFTINMDQSKRDIIPNVQPSLNHTTIGRLATTADDYEFIIHPGDLAYADDWFLKPKNLLHGQEAYQAILETFYDQLAPISGRKPYMVSPGNHEAACQEVPVLNNLCPVGQKNFTDFMYRFGQSMPLAFTSTSSNDAARVNANKAKQLANPPFWFSFEYGMAHVVMIDTETDFPDAPDAPGGSANLNSGPFGRPDQQLQFLEADLASVDRSVTPWVIVAGHRPWYTTGEEGCKPCQKAFEGLFYKYGVDLAVFGHVHNSQRFYPLYNGTVDPAGLNDPKSPMYIVAGGAGNIEGLSAVGKKTAANAFAYADDFSYATIRFQDAHNLQVDFIQSSTGKLLDRSKLYKSHTNQFVRQT</sequence>
<evidence type="ECO:0000259" key="6">
    <source>
        <dbReference type="Pfam" id="PF14008"/>
    </source>
</evidence>
<dbReference type="Pfam" id="PF14008">
    <property type="entry name" value="Metallophos_C"/>
    <property type="match status" value="1"/>
</dbReference>
<evidence type="ECO:0000256" key="1">
    <source>
        <dbReference type="ARBA" id="ARBA00022729"/>
    </source>
</evidence>
<protein>
    <recommendedName>
        <fullName evidence="4">Purple acid phosphatase</fullName>
        <ecNumber evidence="4">3.1.3.2</ecNumber>
    </recommendedName>
</protein>
<keyword evidence="1 4" id="KW-0732">Signal</keyword>
<dbReference type="PANTHER" id="PTHR22953:SF153">
    <property type="entry name" value="PURPLE ACID PHOSPHATASE"/>
    <property type="match status" value="1"/>
</dbReference>
<reference evidence="8" key="1">
    <citation type="submission" date="2018-03" db="EMBL/GenBank/DDBJ databases">
        <authorList>
            <person name="Guldener U."/>
        </authorList>
    </citation>
    <scope>NUCLEOTIDE SEQUENCE</scope>
</reference>